<feature type="region of interest" description="Disordered" evidence="1">
    <location>
        <begin position="1"/>
        <end position="21"/>
    </location>
</feature>
<protein>
    <recommendedName>
        <fullName evidence="4">BTB domain-containing protein</fullName>
    </recommendedName>
</protein>
<dbReference type="GeneID" id="25302716"/>
<name>A0A0D2GZF4_9EURO</name>
<dbReference type="RefSeq" id="XP_013287788.1">
    <property type="nucleotide sequence ID" value="XM_013432334.1"/>
</dbReference>
<accession>A0A0D2GZF4</accession>
<keyword evidence="3" id="KW-1185">Reference proteome</keyword>
<dbReference type="CDD" id="cd18186">
    <property type="entry name" value="BTB_POZ_ZBTB_KLHL-like"/>
    <property type="match status" value="1"/>
</dbReference>
<proteinExistence type="predicted"/>
<dbReference type="Gene3D" id="3.30.710.10">
    <property type="entry name" value="Potassium Channel Kv1.1, Chain A"/>
    <property type="match status" value="1"/>
</dbReference>
<gene>
    <name evidence="2" type="ORF">Z517_03226</name>
</gene>
<organism evidence="2 3">
    <name type="scientific">Fonsecaea pedrosoi CBS 271.37</name>
    <dbReference type="NCBI Taxonomy" id="1442368"/>
    <lineage>
        <taxon>Eukaryota</taxon>
        <taxon>Fungi</taxon>
        <taxon>Dikarya</taxon>
        <taxon>Ascomycota</taxon>
        <taxon>Pezizomycotina</taxon>
        <taxon>Eurotiomycetes</taxon>
        <taxon>Chaetothyriomycetidae</taxon>
        <taxon>Chaetothyriales</taxon>
        <taxon>Herpotrichiellaceae</taxon>
        <taxon>Fonsecaea</taxon>
    </lineage>
</organism>
<dbReference type="OrthoDB" id="5275938at2759"/>
<dbReference type="STRING" id="1442368.A0A0D2GZF4"/>
<dbReference type="VEuPathDB" id="FungiDB:Z517_03226"/>
<reference evidence="2 3" key="1">
    <citation type="submission" date="2015-01" db="EMBL/GenBank/DDBJ databases">
        <title>The Genome Sequence of Fonsecaea pedrosoi CBS 271.37.</title>
        <authorList>
            <consortium name="The Broad Institute Genomics Platform"/>
            <person name="Cuomo C."/>
            <person name="de Hoog S."/>
            <person name="Gorbushina A."/>
            <person name="Stielow B."/>
            <person name="Teixiera M."/>
            <person name="Abouelleil A."/>
            <person name="Chapman S.B."/>
            <person name="Priest M."/>
            <person name="Young S.K."/>
            <person name="Wortman J."/>
            <person name="Nusbaum C."/>
            <person name="Birren B."/>
        </authorList>
    </citation>
    <scope>NUCLEOTIDE SEQUENCE [LARGE SCALE GENOMIC DNA]</scope>
    <source>
        <strain evidence="2 3">CBS 271.37</strain>
    </source>
</reference>
<dbReference type="InterPro" id="IPR011333">
    <property type="entry name" value="SKP1/BTB/POZ_sf"/>
</dbReference>
<evidence type="ECO:0000313" key="3">
    <source>
        <dbReference type="Proteomes" id="UP000053029"/>
    </source>
</evidence>
<dbReference type="HOGENOM" id="CLU_1147217_0_0_1"/>
<evidence type="ECO:0008006" key="4">
    <source>
        <dbReference type="Google" id="ProtNLM"/>
    </source>
</evidence>
<dbReference type="SUPFAM" id="SSF54695">
    <property type="entry name" value="POZ domain"/>
    <property type="match status" value="1"/>
</dbReference>
<sequence length="242" mass="26843">MSASRKRPGSPQVDEAPTKRPAKLVEVVQDGDVLLTVGRGDDALKIRVSGTVISLASGVFSRMLSSSFTEGRSREIELREDDPEAVLDFCNIAHHKAESVDHCDGSRLVKLVEFADARFCVKALRPWLSARLAGIIEEFKGYERNMTPINHNWISPEDDSLELTMEQCMSVAAVFKLNDLFWFATKHFLLLQGRRSTSPTLPSFAESALGFGYTVLKIGLERKPCCHHSSSSMISWSALAEI</sequence>
<dbReference type="Proteomes" id="UP000053029">
    <property type="component" value="Unassembled WGS sequence"/>
</dbReference>
<evidence type="ECO:0000256" key="1">
    <source>
        <dbReference type="SAM" id="MobiDB-lite"/>
    </source>
</evidence>
<dbReference type="EMBL" id="KN846970">
    <property type="protein sequence ID" value="KIW83980.1"/>
    <property type="molecule type" value="Genomic_DNA"/>
</dbReference>
<dbReference type="AlphaFoldDB" id="A0A0D2GZF4"/>
<evidence type="ECO:0000313" key="2">
    <source>
        <dbReference type="EMBL" id="KIW83980.1"/>
    </source>
</evidence>